<evidence type="ECO:0000256" key="4">
    <source>
        <dbReference type="ARBA" id="ARBA00022881"/>
    </source>
</evidence>
<evidence type="ECO:0000256" key="5">
    <source>
        <dbReference type="ARBA" id="ARBA00023204"/>
    </source>
</evidence>
<organism evidence="11">
    <name type="scientific">uncultured Truepera sp</name>
    <dbReference type="NCBI Taxonomy" id="543023"/>
    <lineage>
        <taxon>Bacteria</taxon>
        <taxon>Thermotogati</taxon>
        <taxon>Deinococcota</taxon>
        <taxon>Deinococci</taxon>
        <taxon>Trueperales</taxon>
        <taxon>Trueperaceae</taxon>
        <taxon>Truepera</taxon>
        <taxon>environmental samples</taxon>
    </lineage>
</organism>
<dbReference type="SMART" id="SM00278">
    <property type="entry name" value="HhH1"/>
    <property type="match status" value="2"/>
</dbReference>
<dbReference type="Pfam" id="PF02151">
    <property type="entry name" value="UVR"/>
    <property type="match status" value="1"/>
</dbReference>
<dbReference type="GO" id="GO:0009381">
    <property type="term" value="F:excinuclease ABC activity"/>
    <property type="evidence" value="ECO:0007669"/>
    <property type="project" value="UniProtKB-UniRule"/>
</dbReference>
<dbReference type="Pfam" id="PF22920">
    <property type="entry name" value="UvrC_RNaseH"/>
    <property type="match status" value="1"/>
</dbReference>
<dbReference type="InterPro" id="IPR036876">
    <property type="entry name" value="UVR_dom_sf"/>
</dbReference>
<comment type="similarity">
    <text evidence="7">Belongs to the UvrC family.</text>
</comment>
<dbReference type="InterPro" id="IPR038476">
    <property type="entry name" value="UvrC_RNase_H_dom_sf"/>
</dbReference>
<dbReference type="InterPro" id="IPR035901">
    <property type="entry name" value="GIY-YIG_endonuc_sf"/>
</dbReference>
<keyword evidence="6 7" id="KW-0742">SOS response</keyword>
<dbReference type="GO" id="GO:0005737">
    <property type="term" value="C:cytoplasm"/>
    <property type="evidence" value="ECO:0007669"/>
    <property type="project" value="UniProtKB-SubCell"/>
</dbReference>
<dbReference type="AlphaFoldDB" id="A0A6J4V6E0"/>
<evidence type="ECO:0000256" key="6">
    <source>
        <dbReference type="ARBA" id="ARBA00023236"/>
    </source>
</evidence>
<evidence type="ECO:0000256" key="3">
    <source>
        <dbReference type="ARBA" id="ARBA00022769"/>
    </source>
</evidence>
<evidence type="ECO:0000259" key="9">
    <source>
        <dbReference type="PROSITE" id="PS50164"/>
    </source>
</evidence>
<keyword evidence="1 7" id="KW-0963">Cytoplasm</keyword>
<dbReference type="SUPFAM" id="SSF46600">
    <property type="entry name" value="C-terminal UvrC-binding domain of UvrB"/>
    <property type="match status" value="1"/>
</dbReference>
<dbReference type="GO" id="GO:0009432">
    <property type="term" value="P:SOS response"/>
    <property type="evidence" value="ECO:0007669"/>
    <property type="project" value="UniProtKB-UniRule"/>
</dbReference>
<dbReference type="GO" id="GO:0003677">
    <property type="term" value="F:DNA binding"/>
    <property type="evidence" value="ECO:0007669"/>
    <property type="project" value="UniProtKB-UniRule"/>
</dbReference>
<dbReference type="InterPro" id="IPR047296">
    <property type="entry name" value="GIY-YIG_UvrC_Cho"/>
</dbReference>
<dbReference type="InterPro" id="IPR004791">
    <property type="entry name" value="UvrC"/>
</dbReference>
<keyword evidence="5 7" id="KW-0234">DNA repair</keyword>
<protein>
    <recommendedName>
        <fullName evidence="7">UvrABC system protein C</fullName>
        <shortName evidence="7">Protein UvrC</shortName>
    </recommendedName>
    <alternativeName>
        <fullName evidence="7">Excinuclease ABC subunit C</fullName>
    </alternativeName>
</protein>
<dbReference type="FunFam" id="3.30.420.340:FF:000004">
    <property type="entry name" value="UvrABC system protein C"/>
    <property type="match status" value="1"/>
</dbReference>
<evidence type="ECO:0000256" key="2">
    <source>
        <dbReference type="ARBA" id="ARBA00022763"/>
    </source>
</evidence>
<dbReference type="HAMAP" id="MF_00203">
    <property type="entry name" value="UvrC"/>
    <property type="match status" value="1"/>
</dbReference>
<feature type="domain" description="UVR" evidence="8">
    <location>
        <begin position="197"/>
        <end position="232"/>
    </location>
</feature>
<dbReference type="InterPro" id="IPR050066">
    <property type="entry name" value="UvrABC_protein_C"/>
</dbReference>
<dbReference type="FunFam" id="3.40.1440.10:FF:000001">
    <property type="entry name" value="UvrABC system protein C"/>
    <property type="match status" value="1"/>
</dbReference>
<dbReference type="PROSITE" id="PS50165">
    <property type="entry name" value="UVRC"/>
    <property type="match status" value="1"/>
</dbReference>
<dbReference type="SMART" id="SM00465">
    <property type="entry name" value="GIYc"/>
    <property type="match status" value="1"/>
</dbReference>
<dbReference type="GO" id="GO:0009380">
    <property type="term" value="C:excinuclease repair complex"/>
    <property type="evidence" value="ECO:0007669"/>
    <property type="project" value="InterPro"/>
</dbReference>
<dbReference type="PROSITE" id="PS50164">
    <property type="entry name" value="GIY_YIG"/>
    <property type="match status" value="1"/>
</dbReference>
<evidence type="ECO:0000313" key="11">
    <source>
        <dbReference type="EMBL" id="CAA9568513.1"/>
    </source>
</evidence>
<dbReference type="PANTHER" id="PTHR30562:SF1">
    <property type="entry name" value="UVRABC SYSTEM PROTEIN C"/>
    <property type="match status" value="1"/>
</dbReference>
<reference evidence="11" key="1">
    <citation type="submission" date="2020-02" db="EMBL/GenBank/DDBJ databases">
        <authorList>
            <person name="Meier V. D."/>
        </authorList>
    </citation>
    <scope>NUCLEOTIDE SEQUENCE</scope>
    <source>
        <strain evidence="11">AVDCRST_MAG86</strain>
    </source>
</reference>
<dbReference type="NCBIfam" id="TIGR00194">
    <property type="entry name" value="uvrC"/>
    <property type="match status" value="1"/>
</dbReference>
<accession>A0A6J4V6E0</accession>
<dbReference type="InterPro" id="IPR000305">
    <property type="entry name" value="GIY-YIG_endonuc"/>
</dbReference>
<evidence type="ECO:0000256" key="1">
    <source>
        <dbReference type="ARBA" id="ARBA00022490"/>
    </source>
</evidence>
<dbReference type="SUPFAM" id="SSF82771">
    <property type="entry name" value="GIY-YIG endonuclease"/>
    <property type="match status" value="1"/>
</dbReference>
<keyword evidence="3 7" id="KW-0228">DNA excision</keyword>
<keyword evidence="2 7" id="KW-0227">DNA damage</keyword>
<proteinExistence type="inferred from homology"/>
<keyword evidence="4 7" id="KW-0267">Excision nuclease</keyword>
<dbReference type="InterPro" id="IPR001943">
    <property type="entry name" value="UVR_dom"/>
</dbReference>
<dbReference type="InterPro" id="IPR003583">
    <property type="entry name" value="Hlx-hairpin-Hlx_DNA-bd_motif"/>
</dbReference>
<evidence type="ECO:0000256" key="7">
    <source>
        <dbReference type="HAMAP-Rule" id="MF_00203"/>
    </source>
</evidence>
<comment type="subunit">
    <text evidence="7">Interacts with UvrB in an incision complex.</text>
</comment>
<feature type="domain" description="GIY-YIG" evidence="9">
    <location>
        <begin position="11"/>
        <end position="88"/>
    </location>
</feature>
<evidence type="ECO:0000259" key="10">
    <source>
        <dbReference type="PROSITE" id="PS50165"/>
    </source>
</evidence>
<comment type="subcellular location">
    <subcellularLocation>
        <location evidence="7">Cytoplasm</location>
    </subcellularLocation>
</comment>
<dbReference type="Pfam" id="PF01541">
    <property type="entry name" value="GIY-YIG"/>
    <property type="match status" value="1"/>
</dbReference>
<gene>
    <name evidence="7" type="primary">uvrC</name>
    <name evidence="11" type="ORF">AVDCRST_MAG86-1308</name>
</gene>
<dbReference type="InterPro" id="IPR010994">
    <property type="entry name" value="RuvA_2-like"/>
</dbReference>
<name>A0A6J4V6E0_9DEIN</name>
<evidence type="ECO:0000259" key="8">
    <source>
        <dbReference type="PROSITE" id="PS50151"/>
    </source>
</evidence>
<dbReference type="Gene3D" id="3.30.420.340">
    <property type="entry name" value="UvrC, RNAse H endonuclease domain"/>
    <property type="match status" value="1"/>
</dbReference>
<comment type="function">
    <text evidence="7">The UvrABC repair system catalyzes the recognition and processing of DNA lesions. UvrC both incises the 5' and 3' sides of the lesion. The N-terminal half is responsible for the 3' incision and the C-terminal half is responsible for the 5' incision.</text>
</comment>
<feature type="domain" description="UvrC family homology region profile" evidence="10">
    <location>
        <begin position="249"/>
        <end position="474"/>
    </location>
</feature>
<dbReference type="Pfam" id="PF14520">
    <property type="entry name" value="HHH_5"/>
    <property type="match status" value="1"/>
</dbReference>
<dbReference type="GO" id="GO:0006289">
    <property type="term" value="P:nucleotide-excision repair"/>
    <property type="evidence" value="ECO:0007669"/>
    <property type="project" value="UniProtKB-UniRule"/>
</dbReference>
<dbReference type="PROSITE" id="PS50151">
    <property type="entry name" value="UVR"/>
    <property type="match status" value="1"/>
</dbReference>
<dbReference type="Pfam" id="PF08459">
    <property type="entry name" value="UvrC_RNaseH_dom"/>
    <property type="match status" value="1"/>
</dbReference>
<dbReference type="Gene3D" id="3.40.1440.10">
    <property type="entry name" value="GIY-YIG endonuclease"/>
    <property type="match status" value="1"/>
</dbReference>
<sequence length="601" mass="66476">MTAAELPVLPTQPGCYLFHAEGGEVIYVGKAINLRSRVRSYFSGAAPQKARLTSQRAVRLEFIVTKSEVEALILESNLIKRYKPHYNVLLKDDKSYPFLKLTNEAFPMLLFTRRVIKDGATYFGPYPNPGSVRKVQELVGSIFPLRQNSGVPLQKRKKPCLRFHMGRCLAPCIDNVTPEEYAKVVQQVRTFLEGDVAGTAAQLGEEMRSAAQRQDFELATLYRDRLGALQRLTGYDSDVARPSEDDLDFLGVAQAGNFAMAQLFQMRRGRVVGRDKRFLTNAEGATEGEILERFMADYYAQVMQVPPLVLLPAEIDHEVWAAFLSGRAGKRVELRVPQRGDKLELMGMARRNAATGLEAELALLEKRGEAPGVGELQNLAGLEASPYRIEGFDISNLMGTHTVASIVVFEGGRAKKSEYRKMRISGLSQPDDFYSMHQAVYRRFTGSLADKMPLPDLLLIDGGKGQLSAARRALKDAGLELPMLGLAKKQETIIREGAPEIIVPETHPALRLLINIRDEAHRTAVGYNRKQRGAAMTRSVLDDVPGIGPARRDALLARFSSIDELKNAEVDDLARVPGMGRGAAEAVKEFFSGFANEQAAP</sequence>
<dbReference type="SUPFAM" id="SSF47781">
    <property type="entry name" value="RuvA domain 2-like"/>
    <property type="match status" value="1"/>
</dbReference>
<dbReference type="PANTHER" id="PTHR30562">
    <property type="entry name" value="UVRC/OXIDOREDUCTASE"/>
    <property type="match status" value="1"/>
</dbReference>
<dbReference type="Gene3D" id="1.10.150.20">
    <property type="entry name" value="5' to 3' exonuclease, C-terminal subdomain"/>
    <property type="match status" value="1"/>
</dbReference>
<dbReference type="InterPro" id="IPR001162">
    <property type="entry name" value="UvrC_RNase_H_dom"/>
</dbReference>
<dbReference type="CDD" id="cd10434">
    <property type="entry name" value="GIY-YIG_UvrC_Cho"/>
    <property type="match status" value="1"/>
</dbReference>
<dbReference type="EMBL" id="CADCWP010000098">
    <property type="protein sequence ID" value="CAA9568513.1"/>
    <property type="molecule type" value="Genomic_DNA"/>
</dbReference>